<comment type="caution">
    <text evidence="1">The sequence shown here is derived from an EMBL/GenBank/DDBJ whole genome shotgun (WGS) entry which is preliminary data.</text>
</comment>
<dbReference type="AlphaFoldDB" id="A0ABD0LIV3"/>
<feature type="non-terminal residue" evidence="1">
    <location>
        <position position="163"/>
    </location>
</feature>
<sequence>PPSTANGALTLTQNRMAVTDEKGELHVRLTCSFVTDLGQPPVEVFWKENTNQANQLSQYHLENVNLTNYVHNLEAELTHFHAPPSTAYDALALTQNRVAVSDDKGELHVRLTCGTFTDLGQPPVEVVWKENINQANQLSQYHLENVNLTNYVHNLQSELTLFH</sequence>
<dbReference type="Proteomes" id="UP001519460">
    <property type="component" value="Unassembled WGS sequence"/>
</dbReference>
<dbReference type="EMBL" id="JACVVK020000045">
    <property type="protein sequence ID" value="KAK7499206.1"/>
    <property type="molecule type" value="Genomic_DNA"/>
</dbReference>
<accession>A0ABD0LIV3</accession>
<evidence type="ECO:0000313" key="1">
    <source>
        <dbReference type="EMBL" id="KAK7499206.1"/>
    </source>
</evidence>
<evidence type="ECO:0000313" key="2">
    <source>
        <dbReference type="Proteomes" id="UP001519460"/>
    </source>
</evidence>
<evidence type="ECO:0008006" key="3">
    <source>
        <dbReference type="Google" id="ProtNLM"/>
    </source>
</evidence>
<feature type="non-terminal residue" evidence="1">
    <location>
        <position position="1"/>
    </location>
</feature>
<keyword evidence="2" id="KW-1185">Reference proteome</keyword>
<name>A0ABD0LIV3_9CAEN</name>
<reference evidence="1 2" key="1">
    <citation type="journal article" date="2023" name="Sci. Data">
        <title>Genome assembly of the Korean intertidal mud-creeper Batillaria attramentaria.</title>
        <authorList>
            <person name="Patra A.K."/>
            <person name="Ho P.T."/>
            <person name="Jun S."/>
            <person name="Lee S.J."/>
            <person name="Kim Y."/>
            <person name="Won Y.J."/>
        </authorList>
    </citation>
    <scope>NUCLEOTIDE SEQUENCE [LARGE SCALE GENOMIC DNA]</scope>
    <source>
        <strain evidence="1">Wonlab-2016</strain>
    </source>
</reference>
<organism evidence="1 2">
    <name type="scientific">Batillaria attramentaria</name>
    <dbReference type="NCBI Taxonomy" id="370345"/>
    <lineage>
        <taxon>Eukaryota</taxon>
        <taxon>Metazoa</taxon>
        <taxon>Spiralia</taxon>
        <taxon>Lophotrochozoa</taxon>
        <taxon>Mollusca</taxon>
        <taxon>Gastropoda</taxon>
        <taxon>Caenogastropoda</taxon>
        <taxon>Sorbeoconcha</taxon>
        <taxon>Cerithioidea</taxon>
        <taxon>Batillariidae</taxon>
        <taxon>Batillaria</taxon>
    </lineage>
</organism>
<gene>
    <name evidence="1" type="ORF">BaRGS_00009466</name>
</gene>
<proteinExistence type="predicted"/>
<protein>
    <recommendedName>
        <fullName evidence="3">Ig-like domain-containing protein</fullName>
    </recommendedName>
</protein>